<evidence type="ECO:0000313" key="3">
    <source>
        <dbReference type="EMBL" id="KTG08106.1"/>
    </source>
</evidence>
<sequence>MRELGLTEALSNLPDPVVAAFALLTQLGDVWFLFATLGLLYLLAGERIASNPRRSGALLIALSVGALATTLALKATFAFPRPPNAGTASIPPWLPPALEAVYLNVATGSGFGFPSGHAIGTTVAYGGAAAVLDVWNRRKRALVAGSLVGIVCLARLVLGVHYLVDVLAGVAVGVTYLAVTLRVAKGDPTRAFSVAAVAAAVALVAVVVRGVPSEFGPVAVTLGAAAAGAVVWRRLDPTERTVSVPVAATGLALSGVPWVAAYLGDVGLVPSLVAGAVGLSILVGLPALAGRSDGQKNDGTSRTA</sequence>
<dbReference type="Pfam" id="PF01569">
    <property type="entry name" value="PAP2"/>
    <property type="match status" value="1"/>
</dbReference>
<feature type="transmembrane region" description="Helical" evidence="1">
    <location>
        <begin position="269"/>
        <end position="289"/>
    </location>
</feature>
<proteinExistence type="predicted"/>
<feature type="domain" description="Phosphatidic acid phosphatase type 2/haloperoxidase" evidence="2">
    <location>
        <begin position="55"/>
        <end position="181"/>
    </location>
</feature>
<dbReference type="PANTHER" id="PTHR14969">
    <property type="entry name" value="SPHINGOSINE-1-PHOSPHATE PHOSPHOHYDROLASE"/>
    <property type="match status" value="1"/>
</dbReference>
<dbReference type="Gene3D" id="1.20.144.10">
    <property type="entry name" value="Phosphatidic acid phosphatase type 2/haloperoxidase"/>
    <property type="match status" value="1"/>
</dbReference>
<accession>A0A0W1R4R7</accession>
<dbReference type="SMART" id="SM00014">
    <property type="entry name" value="acidPPc"/>
    <property type="match status" value="1"/>
</dbReference>
<dbReference type="AlphaFoldDB" id="A0A0W1R4R7"/>
<feature type="transmembrane region" description="Helical" evidence="1">
    <location>
        <begin position="191"/>
        <end position="209"/>
    </location>
</feature>
<dbReference type="EMBL" id="LOPU01000034">
    <property type="protein sequence ID" value="KTG08106.1"/>
    <property type="molecule type" value="Genomic_DNA"/>
</dbReference>
<comment type="caution">
    <text evidence="3">The sequence shown here is derived from an EMBL/GenBank/DDBJ whole genome shotgun (WGS) entry which is preliminary data.</text>
</comment>
<feature type="transmembrane region" description="Helical" evidence="1">
    <location>
        <begin position="166"/>
        <end position="184"/>
    </location>
</feature>
<dbReference type="InterPro" id="IPR000326">
    <property type="entry name" value="PAP2/HPO"/>
</dbReference>
<evidence type="ECO:0000313" key="4">
    <source>
        <dbReference type="Proteomes" id="UP000054387"/>
    </source>
</evidence>
<keyword evidence="1" id="KW-1133">Transmembrane helix</keyword>
<protein>
    <recommendedName>
        <fullName evidence="2">Phosphatidic acid phosphatase type 2/haloperoxidase domain-containing protein</fullName>
    </recommendedName>
</protein>
<dbReference type="STRING" id="1514971.AUR64_00570"/>
<gene>
    <name evidence="3" type="ORF">AUR64_00570</name>
</gene>
<evidence type="ECO:0000256" key="1">
    <source>
        <dbReference type="SAM" id="Phobius"/>
    </source>
</evidence>
<reference evidence="3 4" key="1">
    <citation type="submission" date="2015-12" db="EMBL/GenBank/DDBJ databases">
        <title>Haloprofundus marisrubri gen. nov., sp. nov., an extremely halophilic archaeon isolated from the Discovery deep brine-seawater interface in the Red Sea.</title>
        <authorList>
            <person name="Zhang G."/>
            <person name="Stingl U."/>
            <person name="Rashid M."/>
        </authorList>
    </citation>
    <scope>NUCLEOTIDE SEQUENCE [LARGE SCALE GENOMIC DNA]</scope>
    <source>
        <strain evidence="3 4">SB9</strain>
    </source>
</reference>
<dbReference type="OrthoDB" id="10182at2157"/>
<feature type="transmembrane region" description="Helical" evidence="1">
    <location>
        <begin position="244"/>
        <end position="263"/>
    </location>
</feature>
<feature type="transmembrane region" description="Helical" evidence="1">
    <location>
        <begin position="56"/>
        <end position="79"/>
    </location>
</feature>
<dbReference type="SUPFAM" id="SSF48317">
    <property type="entry name" value="Acid phosphatase/Vanadium-dependent haloperoxidase"/>
    <property type="match status" value="1"/>
</dbReference>
<dbReference type="RefSeq" id="WP_058583188.1">
    <property type="nucleotide sequence ID" value="NZ_LOPU01000034.1"/>
</dbReference>
<keyword evidence="1" id="KW-0472">Membrane</keyword>
<dbReference type="Proteomes" id="UP000054387">
    <property type="component" value="Unassembled WGS sequence"/>
</dbReference>
<dbReference type="InterPro" id="IPR036938">
    <property type="entry name" value="PAP2/HPO_sf"/>
</dbReference>
<dbReference type="PANTHER" id="PTHR14969:SF13">
    <property type="entry name" value="AT30094P"/>
    <property type="match status" value="1"/>
</dbReference>
<keyword evidence="4" id="KW-1185">Reference proteome</keyword>
<feature type="transmembrane region" description="Helical" evidence="1">
    <location>
        <begin position="20"/>
        <end position="44"/>
    </location>
</feature>
<evidence type="ECO:0000259" key="2">
    <source>
        <dbReference type="SMART" id="SM00014"/>
    </source>
</evidence>
<feature type="transmembrane region" description="Helical" evidence="1">
    <location>
        <begin position="215"/>
        <end position="232"/>
    </location>
</feature>
<name>A0A0W1R4R7_9EURY</name>
<keyword evidence="1" id="KW-0812">Transmembrane</keyword>
<organism evidence="3 4">
    <name type="scientific">Haloprofundus marisrubri</name>
    <dbReference type="NCBI Taxonomy" id="1514971"/>
    <lineage>
        <taxon>Archaea</taxon>
        <taxon>Methanobacteriati</taxon>
        <taxon>Methanobacteriota</taxon>
        <taxon>Stenosarchaea group</taxon>
        <taxon>Halobacteria</taxon>
        <taxon>Halobacteriales</taxon>
        <taxon>Haloferacaceae</taxon>
        <taxon>Haloprofundus</taxon>
    </lineage>
</organism>
<feature type="transmembrane region" description="Helical" evidence="1">
    <location>
        <begin position="117"/>
        <end position="135"/>
    </location>
</feature>
<feature type="transmembrane region" description="Helical" evidence="1">
    <location>
        <begin position="142"/>
        <end position="160"/>
    </location>
</feature>